<name>A0ABQ0BWD7_9FIRM</name>
<comment type="caution">
    <text evidence="2">The sequence shown here is derived from an EMBL/GenBank/DDBJ whole genome shotgun (WGS) entry which is preliminary data.</text>
</comment>
<evidence type="ECO:0000259" key="1">
    <source>
        <dbReference type="Pfam" id="PF02922"/>
    </source>
</evidence>
<dbReference type="InterPro" id="IPR013783">
    <property type="entry name" value="Ig-like_fold"/>
</dbReference>
<sequence length="120" mass="13718">MNDELQKWIPTDEVAGFQVCPGLYGNYGATVLQTAVNFTVHSKGAAFCELLLFHRTEEEPYAVLRFPEHFKIGDVYSMMVFGLDIGEFEYAYRLGGVWETGNRAFSLMRTTYSLTPMQRQ</sequence>
<evidence type="ECO:0000313" key="3">
    <source>
        <dbReference type="Proteomes" id="UP001600941"/>
    </source>
</evidence>
<dbReference type="SUPFAM" id="SSF81296">
    <property type="entry name" value="E set domains"/>
    <property type="match status" value="1"/>
</dbReference>
<evidence type="ECO:0000313" key="2">
    <source>
        <dbReference type="EMBL" id="GAA6500851.1"/>
    </source>
</evidence>
<dbReference type="InterPro" id="IPR014756">
    <property type="entry name" value="Ig_E-set"/>
</dbReference>
<feature type="domain" description="Glycoside hydrolase family 13 N-terminal" evidence="1">
    <location>
        <begin position="27"/>
        <end position="98"/>
    </location>
</feature>
<gene>
    <name evidence="2" type="ORF">K340107D12_36670</name>
</gene>
<keyword evidence="3" id="KW-1185">Reference proteome</keyword>
<dbReference type="Gene3D" id="2.60.40.10">
    <property type="entry name" value="Immunoglobulins"/>
    <property type="match status" value="1"/>
</dbReference>
<dbReference type="InterPro" id="IPR004193">
    <property type="entry name" value="Glyco_hydro_13_N"/>
</dbReference>
<dbReference type="Pfam" id="PF02922">
    <property type="entry name" value="CBM_48"/>
    <property type="match status" value="1"/>
</dbReference>
<reference evidence="2 3" key="1">
    <citation type="submission" date="2024-04" db="EMBL/GenBank/DDBJ databases">
        <title>Defined microbial consortia suppress multidrug-resistant proinflammatory Enterobacteriaceae via ecological control.</title>
        <authorList>
            <person name="Furuichi M."/>
            <person name="Kawaguchi T."/>
            <person name="Pust M."/>
            <person name="Yasuma K."/>
            <person name="Plichta D."/>
            <person name="Hasegawa N."/>
            <person name="Ohya T."/>
            <person name="Bhattarai S."/>
            <person name="Sasajima S."/>
            <person name="Aoto Y."/>
            <person name="Tuganbaev T."/>
            <person name="Yaginuma M."/>
            <person name="Ueda M."/>
            <person name="Okahashi N."/>
            <person name="Amafuji K."/>
            <person name="Kiridooshi Y."/>
            <person name="Sugita K."/>
            <person name="Strazar M."/>
            <person name="Skelly A."/>
            <person name="Suda W."/>
            <person name="Hattori M."/>
            <person name="Nakamoto N."/>
            <person name="Caballero S."/>
            <person name="Norman J."/>
            <person name="Olle B."/>
            <person name="Tanoue T."/>
            <person name="Arita M."/>
            <person name="Bucci V."/>
            <person name="Atarashi K."/>
            <person name="Xavier R."/>
            <person name="Honda K."/>
        </authorList>
    </citation>
    <scope>NUCLEOTIDE SEQUENCE [LARGE SCALE GENOMIC DNA]</scope>
    <source>
        <strain evidence="3">k34-0107-D12</strain>
    </source>
</reference>
<dbReference type="Proteomes" id="UP001600941">
    <property type="component" value="Unassembled WGS sequence"/>
</dbReference>
<organism evidence="2 3">
    <name type="scientific">Blautia parvula</name>
    <dbReference type="NCBI Taxonomy" id="2877527"/>
    <lineage>
        <taxon>Bacteria</taxon>
        <taxon>Bacillati</taxon>
        <taxon>Bacillota</taxon>
        <taxon>Clostridia</taxon>
        <taxon>Lachnospirales</taxon>
        <taxon>Lachnospiraceae</taxon>
        <taxon>Blautia</taxon>
    </lineage>
</organism>
<accession>A0ABQ0BWD7</accession>
<protein>
    <recommendedName>
        <fullName evidence="1">Glycoside hydrolase family 13 N-terminal domain-containing protein</fullName>
    </recommendedName>
</protein>
<dbReference type="EMBL" id="BAABZQ010000001">
    <property type="protein sequence ID" value="GAA6500851.1"/>
    <property type="molecule type" value="Genomic_DNA"/>
</dbReference>
<proteinExistence type="predicted"/>